<protein>
    <submittedName>
        <fullName evidence="2">Glutaredoxin-like YruB-family protein</fullName>
    </submittedName>
</protein>
<dbReference type="Proteomes" id="UP001519293">
    <property type="component" value="Unassembled WGS sequence"/>
</dbReference>
<dbReference type="Gene3D" id="3.40.30.10">
    <property type="entry name" value="Glutaredoxin"/>
    <property type="match status" value="1"/>
</dbReference>
<dbReference type="CDD" id="cd02976">
    <property type="entry name" value="NrdH"/>
    <property type="match status" value="1"/>
</dbReference>
<evidence type="ECO:0000313" key="2">
    <source>
        <dbReference type="EMBL" id="MBP2239948.1"/>
    </source>
</evidence>
<name>A0ABS4RAM7_9BACI</name>
<sequence>MMRKIILYTQPECPPCEITKRFLTEYGFRYEEKNIKQNQAANKELIQKYQSFSTPTIIIDDTIIITGFNLEKLKQELHIQD</sequence>
<comment type="caution">
    <text evidence="2">The sequence shown here is derived from an EMBL/GenBank/DDBJ whole genome shotgun (WGS) entry which is preliminary data.</text>
</comment>
<dbReference type="InterPro" id="IPR036249">
    <property type="entry name" value="Thioredoxin-like_sf"/>
</dbReference>
<dbReference type="PANTHER" id="PTHR34386:SF1">
    <property type="entry name" value="GLUTAREDOXIN-LIKE PROTEIN NRDH"/>
    <property type="match status" value="1"/>
</dbReference>
<dbReference type="EMBL" id="JAGIKZ010000002">
    <property type="protein sequence ID" value="MBP2239948.1"/>
    <property type="molecule type" value="Genomic_DNA"/>
</dbReference>
<evidence type="ECO:0000259" key="1">
    <source>
        <dbReference type="Pfam" id="PF00462"/>
    </source>
</evidence>
<feature type="domain" description="Glutaredoxin" evidence="1">
    <location>
        <begin position="5"/>
        <end position="64"/>
    </location>
</feature>
<dbReference type="Pfam" id="PF00462">
    <property type="entry name" value="Glutaredoxin"/>
    <property type="match status" value="1"/>
</dbReference>
<reference evidence="2 3" key="1">
    <citation type="submission" date="2021-03" db="EMBL/GenBank/DDBJ databases">
        <title>Genomic Encyclopedia of Type Strains, Phase IV (KMG-IV): sequencing the most valuable type-strain genomes for metagenomic binning, comparative biology and taxonomic classification.</title>
        <authorList>
            <person name="Goeker M."/>
        </authorList>
    </citation>
    <scope>NUCLEOTIDE SEQUENCE [LARGE SCALE GENOMIC DNA]</scope>
    <source>
        <strain evidence="2 3">DSM 26675</strain>
    </source>
</reference>
<dbReference type="SUPFAM" id="SSF52833">
    <property type="entry name" value="Thioredoxin-like"/>
    <property type="match status" value="1"/>
</dbReference>
<organism evidence="2 3">
    <name type="scientific">Cytobacillus eiseniae</name>
    <dbReference type="NCBI Taxonomy" id="762947"/>
    <lineage>
        <taxon>Bacteria</taxon>
        <taxon>Bacillati</taxon>
        <taxon>Bacillota</taxon>
        <taxon>Bacilli</taxon>
        <taxon>Bacillales</taxon>
        <taxon>Bacillaceae</taxon>
        <taxon>Cytobacillus</taxon>
    </lineage>
</organism>
<evidence type="ECO:0000313" key="3">
    <source>
        <dbReference type="Proteomes" id="UP001519293"/>
    </source>
</evidence>
<proteinExistence type="predicted"/>
<dbReference type="PROSITE" id="PS51354">
    <property type="entry name" value="GLUTAREDOXIN_2"/>
    <property type="match status" value="1"/>
</dbReference>
<dbReference type="InterPro" id="IPR002109">
    <property type="entry name" value="Glutaredoxin"/>
</dbReference>
<dbReference type="PANTHER" id="PTHR34386">
    <property type="entry name" value="GLUTAREDOXIN"/>
    <property type="match status" value="1"/>
</dbReference>
<gene>
    <name evidence="2" type="ORF">J2Z40_000501</name>
</gene>
<dbReference type="InterPro" id="IPR051548">
    <property type="entry name" value="Grx-like_ET"/>
</dbReference>
<accession>A0ABS4RAM7</accession>
<keyword evidence="3" id="KW-1185">Reference proteome</keyword>
<dbReference type="RefSeq" id="WP_342590312.1">
    <property type="nucleotide sequence ID" value="NZ_JAGIKZ010000002.1"/>
</dbReference>